<dbReference type="PATRIC" id="fig|1173020.3.peg.5319"/>
<dbReference type="NCBIfam" id="NF040946">
    <property type="entry name" value="PSII_PsbP"/>
    <property type="match status" value="1"/>
</dbReference>
<feature type="signal peptide" evidence="1">
    <location>
        <begin position="1"/>
        <end position="26"/>
    </location>
</feature>
<dbReference type="Gene3D" id="3.40.1000.10">
    <property type="entry name" value="Mog1/PsbP, alpha/beta/alpha sandwich"/>
    <property type="match status" value="1"/>
</dbReference>
<feature type="chain" id="PRO_5003936372" evidence="1">
    <location>
        <begin position="27"/>
        <end position="181"/>
    </location>
</feature>
<reference evidence="3 4" key="1">
    <citation type="submission" date="2012-05" db="EMBL/GenBank/DDBJ databases">
        <title>Finished chromosome of genome of Chamaesiphon sp. PCC 6605.</title>
        <authorList>
            <consortium name="US DOE Joint Genome Institute"/>
            <person name="Gugger M."/>
            <person name="Coursin T."/>
            <person name="Rippka R."/>
            <person name="Tandeau De Marsac N."/>
            <person name="Huntemann M."/>
            <person name="Wei C.-L."/>
            <person name="Han J."/>
            <person name="Detter J.C."/>
            <person name="Han C."/>
            <person name="Tapia R."/>
            <person name="Chen A."/>
            <person name="Kyrpides N."/>
            <person name="Mavromatis K."/>
            <person name="Markowitz V."/>
            <person name="Szeto E."/>
            <person name="Ivanova N."/>
            <person name="Pagani I."/>
            <person name="Pati A."/>
            <person name="Goodwin L."/>
            <person name="Nordberg H.P."/>
            <person name="Cantor M.N."/>
            <person name="Hua S.X."/>
            <person name="Woyke T."/>
            <person name="Kerfeld C.A."/>
        </authorList>
    </citation>
    <scope>NUCLEOTIDE SEQUENCE [LARGE SCALE GENOMIC DNA]</scope>
    <source>
        <strain evidence="4">ATCC 27169 / PCC 6605</strain>
    </source>
</reference>
<dbReference type="RefSeq" id="WP_015161669.1">
    <property type="nucleotide sequence ID" value="NC_019697.1"/>
</dbReference>
<feature type="domain" description="PsbP C-terminal" evidence="2">
    <location>
        <begin position="28"/>
        <end position="180"/>
    </location>
</feature>
<dbReference type="SUPFAM" id="SSF55724">
    <property type="entry name" value="Mog1p/PsbP-like"/>
    <property type="match status" value="1"/>
</dbReference>
<dbReference type="PANTHER" id="PTHR31407:SF16">
    <property type="entry name" value="PSBP DOMAIN-CONTAINING PROTEIN 7, CHLOROPLASTIC"/>
    <property type="match status" value="1"/>
</dbReference>
<gene>
    <name evidence="3" type="ORF">Cha6605_4654</name>
</gene>
<dbReference type="GO" id="GO:0019898">
    <property type="term" value="C:extrinsic component of membrane"/>
    <property type="evidence" value="ECO:0007669"/>
    <property type="project" value="InterPro"/>
</dbReference>
<keyword evidence="4" id="KW-1185">Reference proteome</keyword>
<keyword evidence="1" id="KW-0732">Signal</keyword>
<dbReference type="GO" id="GO:0005509">
    <property type="term" value="F:calcium ion binding"/>
    <property type="evidence" value="ECO:0007669"/>
    <property type="project" value="InterPro"/>
</dbReference>
<name>K9UKD9_CHAP6</name>
<dbReference type="EMBL" id="CP003600">
    <property type="protein sequence ID" value="AFY95572.1"/>
    <property type="molecule type" value="Genomic_DNA"/>
</dbReference>
<dbReference type="KEGG" id="cmp:Cha6605_4654"/>
<evidence type="ECO:0000256" key="1">
    <source>
        <dbReference type="SAM" id="SignalP"/>
    </source>
</evidence>
<dbReference type="Proteomes" id="UP000010366">
    <property type="component" value="Chromosome"/>
</dbReference>
<dbReference type="Pfam" id="PF01789">
    <property type="entry name" value="PsbP"/>
    <property type="match status" value="1"/>
</dbReference>
<dbReference type="STRING" id="1173020.Cha6605_4654"/>
<organism evidence="3 4">
    <name type="scientific">Chamaesiphon minutus (strain ATCC 27169 / PCC 6605)</name>
    <dbReference type="NCBI Taxonomy" id="1173020"/>
    <lineage>
        <taxon>Bacteria</taxon>
        <taxon>Bacillati</taxon>
        <taxon>Cyanobacteriota</taxon>
        <taxon>Cyanophyceae</taxon>
        <taxon>Gomontiellales</taxon>
        <taxon>Chamaesiphonaceae</taxon>
        <taxon>Chamaesiphon</taxon>
    </lineage>
</organism>
<evidence type="ECO:0000259" key="2">
    <source>
        <dbReference type="Pfam" id="PF01789"/>
    </source>
</evidence>
<dbReference type="PANTHER" id="PTHR31407">
    <property type="match status" value="1"/>
</dbReference>
<dbReference type="InterPro" id="IPR002683">
    <property type="entry name" value="PsbP_C"/>
</dbReference>
<evidence type="ECO:0000313" key="3">
    <source>
        <dbReference type="EMBL" id="AFY95572.1"/>
    </source>
</evidence>
<dbReference type="GO" id="GO:0015979">
    <property type="term" value="P:photosynthesis"/>
    <property type="evidence" value="ECO:0007669"/>
    <property type="project" value="InterPro"/>
</dbReference>
<dbReference type="eggNOG" id="ENOG502ZCA9">
    <property type="taxonomic scope" value="Bacteria"/>
</dbReference>
<proteinExistence type="predicted"/>
<accession>K9UKD9</accession>
<dbReference type="OrthoDB" id="540197at2"/>
<evidence type="ECO:0000313" key="4">
    <source>
        <dbReference type="Proteomes" id="UP000010366"/>
    </source>
</evidence>
<protein>
    <submittedName>
        <fullName evidence="3">PsbP</fullName>
    </submittedName>
</protein>
<sequence>MWKQVTVSIIVALAIVLQINVTPAEAAGLQGYVDTGDGYKFLYPNGWVAVKTTKGADIIFHDLIESSENVSVVISQVDKDKKLSDLGTASDVGYKLGKNAIAPPGSGREAELISAETHEAKGKTYYILEYDVTLPTSKRHNIASVVVSRGKLFTFNASTTDRRWGKMKNVFKDVVNSFSVA</sequence>
<dbReference type="AlphaFoldDB" id="K9UKD9"/>
<dbReference type="InterPro" id="IPR016123">
    <property type="entry name" value="Mog1/PsbP_a/b/a-sand"/>
</dbReference>
<dbReference type="GO" id="GO:0009654">
    <property type="term" value="C:photosystem II oxygen evolving complex"/>
    <property type="evidence" value="ECO:0007669"/>
    <property type="project" value="InterPro"/>
</dbReference>
<dbReference type="HOGENOM" id="CLU_039569_2_0_3"/>